<keyword evidence="9 16" id="KW-0418">Kinase</keyword>
<dbReference type="SUPFAM" id="SSF52402">
    <property type="entry name" value="Adenine nucleotide alpha hydrolases-like"/>
    <property type="match status" value="1"/>
</dbReference>
<dbReference type="Pfam" id="PF13493">
    <property type="entry name" value="DUF4118"/>
    <property type="match status" value="1"/>
</dbReference>
<dbReference type="InterPro" id="IPR025201">
    <property type="entry name" value="KdpD_TM"/>
</dbReference>
<dbReference type="SUPFAM" id="SSF55874">
    <property type="entry name" value="ATPase domain of HSP90 chaperone/DNA topoisomerase II/histidine kinase"/>
    <property type="match status" value="1"/>
</dbReference>
<accession>A0A9W6PBB7</accession>
<dbReference type="InterPro" id="IPR027417">
    <property type="entry name" value="P-loop_NTPase"/>
</dbReference>
<name>A0A9W6PBB7_9ACTN</name>
<evidence type="ECO:0000256" key="8">
    <source>
        <dbReference type="ARBA" id="ARBA00022741"/>
    </source>
</evidence>
<dbReference type="Gene3D" id="1.20.120.620">
    <property type="entry name" value="Backbone structure of the membrane domain of e. Coli histidine kinase receptor kdpd"/>
    <property type="match status" value="1"/>
</dbReference>
<keyword evidence="17" id="KW-1185">Reference proteome</keyword>
<dbReference type="EMBL" id="BSQG01000014">
    <property type="protein sequence ID" value="GLU50377.1"/>
    <property type="molecule type" value="Genomic_DNA"/>
</dbReference>
<keyword evidence="6" id="KW-0808">Transferase</keyword>
<proteinExistence type="predicted"/>
<dbReference type="InterPro" id="IPR006016">
    <property type="entry name" value="UspA"/>
</dbReference>
<dbReference type="Gene3D" id="1.10.287.130">
    <property type="match status" value="1"/>
</dbReference>
<comment type="subcellular location">
    <subcellularLocation>
        <location evidence="3">Cell membrane</location>
    </subcellularLocation>
    <subcellularLocation>
        <location evidence="2">Membrane</location>
        <topology evidence="2">Multi-pass membrane protein</topology>
    </subcellularLocation>
</comment>
<evidence type="ECO:0000256" key="13">
    <source>
        <dbReference type="ARBA" id="ARBA00023136"/>
    </source>
</evidence>
<dbReference type="SMART" id="SM00388">
    <property type="entry name" value="HisKA"/>
    <property type="match status" value="1"/>
</dbReference>
<reference evidence="16" key="1">
    <citation type="submission" date="2023-02" db="EMBL/GenBank/DDBJ databases">
        <title>Nocardiopsis ansamitocini NBRC 112285.</title>
        <authorList>
            <person name="Ichikawa N."/>
            <person name="Sato H."/>
            <person name="Tonouchi N."/>
        </authorList>
    </citation>
    <scope>NUCLEOTIDE SEQUENCE</scope>
    <source>
        <strain evidence="16">NBRC 112285</strain>
    </source>
</reference>
<feature type="transmembrane region" description="Helical" evidence="14">
    <location>
        <begin position="465"/>
        <end position="483"/>
    </location>
</feature>
<keyword evidence="12" id="KW-0902">Two-component regulatory system</keyword>
<dbReference type="Gene3D" id="3.40.50.620">
    <property type="entry name" value="HUPs"/>
    <property type="match status" value="1"/>
</dbReference>
<keyword evidence="5" id="KW-0597">Phosphoprotein</keyword>
<dbReference type="Gene3D" id="3.40.50.300">
    <property type="entry name" value="P-loop containing nucleotide triphosphate hydrolases"/>
    <property type="match status" value="1"/>
</dbReference>
<organism evidence="16 17">
    <name type="scientific">Nocardiopsis ansamitocini</name>
    <dbReference type="NCBI Taxonomy" id="1670832"/>
    <lineage>
        <taxon>Bacteria</taxon>
        <taxon>Bacillati</taxon>
        <taxon>Actinomycetota</taxon>
        <taxon>Actinomycetes</taxon>
        <taxon>Streptosporangiales</taxon>
        <taxon>Nocardiopsidaceae</taxon>
        <taxon>Nocardiopsis</taxon>
    </lineage>
</organism>
<keyword evidence="13 14" id="KW-0472">Membrane</keyword>
<evidence type="ECO:0000256" key="4">
    <source>
        <dbReference type="ARBA" id="ARBA00012438"/>
    </source>
</evidence>
<dbReference type="InterPro" id="IPR036097">
    <property type="entry name" value="HisK_dim/P_sf"/>
</dbReference>
<dbReference type="InterPro" id="IPR003852">
    <property type="entry name" value="Sig_transdc_His_kinase_KdpD_N"/>
</dbReference>
<dbReference type="GO" id="GO:0005737">
    <property type="term" value="C:cytoplasm"/>
    <property type="evidence" value="ECO:0007669"/>
    <property type="project" value="UniProtKB-ARBA"/>
</dbReference>
<evidence type="ECO:0000256" key="11">
    <source>
        <dbReference type="ARBA" id="ARBA00022989"/>
    </source>
</evidence>
<evidence type="ECO:0000256" key="7">
    <source>
        <dbReference type="ARBA" id="ARBA00022692"/>
    </source>
</evidence>
<dbReference type="EC" id="2.7.13.3" evidence="4"/>
<keyword evidence="10" id="KW-0067">ATP-binding</keyword>
<dbReference type="Pfam" id="PF02518">
    <property type="entry name" value="HATPase_c"/>
    <property type="match status" value="1"/>
</dbReference>
<evidence type="ECO:0000259" key="15">
    <source>
        <dbReference type="PROSITE" id="PS50109"/>
    </source>
</evidence>
<dbReference type="Pfam" id="PF02702">
    <property type="entry name" value="KdpD"/>
    <property type="match status" value="1"/>
</dbReference>
<comment type="caution">
    <text evidence="16">The sequence shown here is derived from an EMBL/GenBank/DDBJ whole genome shotgun (WGS) entry which is preliminary data.</text>
</comment>
<dbReference type="PANTHER" id="PTHR45569:SF1">
    <property type="entry name" value="SENSOR PROTEIN KDPD"/>
    <property type="match status" value="1"/>
</dbReference>
<dbReference type="InterPro" id="IPR038318">
    <property type="entry name" value="KdpD_sf"/>
</dbReference>
<dbReference type="InterPro" id="IPR005467">
    <property type="entry name" value="His_kinase_dom"/>
</dbReference>
<evidence type="ECO:0000256" key="10">
    <source>
        <dbReference type="ARBA" id="ARBA00022840"/>
    </source>
</evidence>
<dbReference type="SMART" id="SM00387">
    <property type="entry name" value="HATPase_c"/>
    <property type="match status" value="1"/>
</dbReference>
<dbReference type="FunFam" id="3.40.50.620:FF:000112">
    <property type="entry name" value="Sensor histidine kinase KdpD"/>
    <property type="match status" value="1"/>
</dbReference>
<gene>
    <name evidence="16" type="ORF">Nans01_47280</name>
</gene>
<dbReference type="GO" id="GO:0000155">
    <property type="term" value="F:phosphorelay sensor kinase activity"/>
    <property type="evidence" value="ECO:0007669"/>
    <property type="project" value="InterPro"/>
</dbReference>
<evidence type="ECO:0000313" key="17">
    <source>
        <dbReference type="Proteomes" id="UP001165092"/>
    </source>
</evidence>
<dbReference type="Pfam" id="PF00582">
    <property type="entry name" value="Usp"/>
    <property type="match status" value="1"/>
</dbReference>
<sequence>MARGRLRIYLGAAPGVGKTYAALGEARRRRERGADVVVGLAETHGRVQTAELLDGLEVLARRVERKGAVGELDLDALIARRPAVAVVDEIARTNSSGSRNAKRWQDVEELLDAGIDVISTVNVHHLESLTDVAQQITGVYQQETVPDDVVRRADQIELCDMSPTALRRRMSHGNVYSADKVDAALSNYFREGNLTALRELALLWVADRVDEGLARYRGAHNIRLTWEARERVVVALTGGPEGETLIRRAARIAARSPGGRPQPSQLMAVHVVSSDELARTPPETLRAQQRLLSELGGGYHQVIGDNVAASLLEFARGVNATQIVLGSSRRRGWQYLFGPGVGAVVSRDAEDIDVHMVGHEHAGRGRGPLSILGGGLGRNRTVWGWLLAVVLPVVVTLALRVPPLNLLDTTTNILLHLLVTVAVALAGGLWPALFSATWNTVLLALFFSAPSGTLTVPLLDNAAALVASVIVGATVAVVVDLAARRSAQAALARAEAGALSLLASSVLDGDEPVPALLGRVRETFGQRSAALLEQGENGQWRVVDSTGPEPCTDPGQADALVSVSDSLALGLRGHVLPASDRRVLSAFATSVGIVLERQRLTRDAAEARRQAAGNRIRTALLAAVSHDLRTPLTSVKASVSSLRATDIALDEADRTELLETIEESTDRLNGLIDNLLDMSRLQTDSVCPQFKEVGLEEVVPRALIGVPQELVSVDVPEQLARVRCDSGLLERAVANVVENAVRHNPAGAAPVRVSASVLGAIVELRVGDHGPGVPDESKERIFEAFQRLGDTPRGTGIGLGLAVARGFTEAMDGSLVAEDTPGGGLTMVFALLTGDARPVSGSD</sequence>
<keyword evidence="8" id="KW-0547">Nucleotide-binding</keyword>
<dbReference type="Pfam" id="PF00512">
    <property type="entry name" value="HisKA"/>
    <property type="match status" value="1"/>
</dbReference>
<dbReference type="PRINTS" id="PR00344">
    <property type="entry name" value="BCTRLSENSOR"/>
</dbReference>
<feature type="domain" description="Histidine kinase" evidence="15">
    <location>
        <begin position="623"/>
        <end position="835"/>
    </location>
</feature>
<evidence type="ECO:0000256" key="9">
    <source>
        <dbReference type="ARBA" id="ARBA00022777"/>
    </source>
</evidence>
<dbReference type="PROSITE" id="PS50109">
    <property type="entry name" value="HIS_KIN"/>
    <property type="match status" value="1"/>
</dbReference>
<comment type="catalytic activity">
    <reaction evidence="1">
        <text>ATP + protein L-histidine = ADP + protein N-phospho-L-histidine.</text>
        <dbReference type="EC" id="2.7.13.3"/>
    </reaction>
</comment>
<dbReference type="GO" id="GO:0005524">
    <property type="term" value="F:ATP binding"/>
    <property type="evidence" value="ECO:0007669"/>
    <property type="project" value="UniProtKB-KW"/>
</dbReference>
<keyword evidence="7 14" id="KW-0812">Transmembrane</keyword>
<evidence type="ECO:0000256" key="12">
    <source>
        <dbReference type="ARBA" id="ARBA00023012"/>
    </source>
</evidence>
<evidence type="ECO:0000256" key="6">
    <source>
        <dbReference type="ARBA" id="ARBA00022679"/>
    </source>
</evidence>
<dbReference type="Proteomes" id="UP001165092">
    <property type="component" value="Unassembled WGS sequence"/>
</dbReference>
<evidence type="ECO:0000256" key="3">
    <source>
        <dbReference type="ARBA" id="ARBA00004236"/>
    </source>
</evidence>
<dbReference type="InterPro" id="IPR003594">
    <property type="entry name" value="HATPase_dom"/>
</dbReference>
<dbReference type="InterPro" id="IPR004358">
    <property type="entry name" value="Sig_transdc_His_kin-like_C"/>
</dbReference>
<feature type="transmembrane region" description="Helical" evidence="14">
    <location>
        <begin position="382"/>
        <end position="401"/>
    </location>
</feature>
<dbReference type="InterPro" id="IPR003661">
    <property type="entry name" value="HisK_dim/P_dom"/>
</dbReference>
<feature type="transmembrane region" description="Helical" evidence="14">
    <location>
        <begin position="413"/>
        <end position="434"/>
    </location>
</feature>
<dbReference type="InterPro" id="IPR036890">
    <property type="entry name" value="HATPase_C_sf"/>
</dbReference>
<dbReference type="FunFam" id="3.40.50.300:FF:000483">
    <property type="entry name" value="Sensor histidine kinase KdpD"/>
    <property type="match status" value="1"/>
</dbReference>
<dbReference type="AlphaFoldDB" id="A0A9W6PBB7"/>
<keyword evidence="11 14" id="KW-1133">Transmembrane helix</keyword>
<protein>
    <recommendedName>
        <fullName evidence="4">histidine kinase</fullName>
        <ecNumber evidence="4">2.7.13.3</ecNumber>
    </recommendedName>
</protein>
<dbReference type="GO" id="GO:0005886">
    <property type="term" value="C:plasma membrane"/>
    <property type="evidence" value="ECO:0007669"/>
    <property type="project" value="UniProtKB-SubCell"/>
</dbReference>
<dbReference type="CDD" id="cd00075">
    <property type="entry name" value="HATPase"/>
    <property type="match status" value="1"/>
</dbReference>
<evidence type="ECO:0000313" key="16">
    <source>
        <dbReference type="EMBL" id="GLU50377.1"/>
    </source>
</evidence>
<dbReference type="Gene3D" id="3.30.565.10">
    <property type="entry name" value="Histidine kinase-like ATPase, C-terminal domain"/>
    <property type="match status" value="1"/>
</dbReference>
<feature type="transmembrane region" description="Helical" evidence="14">
    <location>
        <begin position="441"/>
        <end position="459"/>
    </location>
</feature>
<dbReference type="InterPro" id="IPR014729">
    <property type="entry name" value="Rossmann-like_a/b/a_fold"/>
</dbReference>
<evidence type="ECO:0000256" key="5">
    <source>
        <dbReference type="ARBA" id="ARBA00022553"/>
    </source>
</evidence>
<evidence type="ECO:0000256" key="14">
    <source>
        <dbReference type="SAM" id="Phobius"/>
    </source>
</evidence>
<dbReference type="SUPFAM" id="SSF47384">
    <property type="entry name" value="Homodimeric domain of signal transducing histidine kinase"/>
    <property type="match status" value="1"/>
</dbReference>
<dbReference type="InterPro" id="IPR052023">
    <property type="entry name" value="Histidine_kinase_KdpD"/>
</dbReference>
<dbReference type="CDD" id="cd00082">
    <property type="entry name" value="HisKA"/>
    <property type="match status" value="1"/>
</dbReference>
<evidence type="ECO:0000256" key="2">
    <source>
        <dbReference type="ARBA" id="ARBA00004141"/>
    </source>
</evidence>
<evidence type="ECO:0000256" key="1">
    <source>
        <dbReference type="ARBA" id="ARBA00000085"/>
    </source>
</evidence>
<dbReference type="PANTHER" id="PTHR45569">
    <property type="entry name" value="SENSOR PROTEIN KDPD"/>
    <property type="match status" value="1"/>
</dbReference>